<dbReference type="GO" id="GO:0071973">
    <property type="term" value="P:bacterial-type flagellum-dependent cell motility"/>
    <property type="evidence" value="ECO:0007669"/>
    <property type="project" value="TreeGrafter"/>
</dbReference>
<feature type="domain" description="Flagellar hook-associated protein 2 C-terminal" evidence="1">
    <location>
        <begin position="273"/>
        <end position="338"/>
    </location>
</feature>
<dbReference type="STRING" id="515622.bpr_I2304"/>
<accession>E0RYW5</accession>
<dbReference type="PANTHER" id="PTHR30288:SF0">
    <property type="entry name" value="FLAGELLAR HOOK-ASSOCIATED PROTEIN 2"/>
    <property type="match status" value="1"/>
</dbReference>
<protein>
    <submittedName>
        <fullName evidence="2">Flagellar hook-associated protein FliD2</fullName>
    </submittedName>
</protein>
<dbReference type="HOGENOM" id="CLU_629687_0_0_9"/>
<dbReference type="Pfam" id="PF07195">
    <property type="entry name" value="FliD_C"/>
    <property type="match status" value="1"/>
</dbReference>
<reference evidence="2 3" key="1">
    <citation type="journal article" date="2010" name="PLoS ONE">
        <title>The glycobiome of the rumen bacterium Butyrivibrio proteoclasticus B316(T) highlights adaptation to a polysaccharide-rich environment.</title>
        <authorList>
            <person name="Kelly W.J."/>
            <person name="Leahy S.C."/>
            <person name="Altermann E."/>
            <person name="Yeoman C.J."/>
            <person name="Dunne J.C."/>
            <person name="Kong Z."/>
            <person name="Pacheco D.M."/>
            <person name="Li D."/>
            <person name="Noel S.J."/>
            <person name="Moon C.D."/>
            <person name="Cookson A.L."/>
            <person name="Attwood G.T."/>
        </authorList>
    </citation>
    <scope>NUCLEOTIDE SEQUENCE [LARGE SCALE GENOMIC DNA]</scope>
    <source>
        <strain evidence="3">ATCC 51982 / DSM 14932 / B316</strain>
    </source>
</reference>
<keyword evidence="3" id="KW-1185">Reference proteome</keyword>
<keyword evidence="2" id="KW-0969">Cilium</keyword>
<evidence type="ECO:0000313" key="3">
    <source>
        <dbReference type="Proteomes" id="UP000001299"/>
    </source>
</evidence>
<dbReference type="EMBL" id="CP001810">
    <property type="protein sequence ID" value="ADL35037.1"/>
    <property type="molecule type" value="Genomic_DNA"/>
</dbReference>
<dbReference type="PANTHER" id="PTHR30288">
    <property type="entry name" value="FLAGELLAR CAP/ASSEMBLY PROTEIN FLID"/>
    <property type="match status" value="1"/>
</dbReference>
<gene>
    <name evidence="2" type="primary">fliD2</name>
    <name evidence="2" type="ordered locus">bpr_I2304</name>
</gene>
<dbReference type="GO" id="GO:0009421">
    <property type="term" value="C:bacterial-type flagellum filament cap"/>
    <property type="evidence" value="ECO:0007669"/>
    <property type="project" value="InterPro"/>
</dbReference>
<dbReference type="GO" id="GO:0007155">
    <property type="term" value="P:cell adhesion"/>
    <property type="evidence" value="ECO:0007669"/>
    <property type="project" value="InterPro"/>
</dbReference>
<sequence>MPLMRQMPMEWQNIYSHVIKEERRGIMAGISLNGAYNHFIQDYVSKDVAHADTHRKDELRDVYKSIARINKNSPLYLLTDDDKSRNDAIEIKERARQLQGNIIGLNNQEDKLSLDHTSGYTSDEEKVVASYIGKTPDEDIGKTGFVIEVSSLASAQVNTGRFLQKDSFGLPAKDYAFDVRVGKQEFEFQFSIYQTDRNIDIQDKISKLINKANIGLASNIIEDSQGRSALQITSTKTGLRAGESSQFEVYESSSGLAVGSVAHLGLDQVSAPASNAHFTLNGEEKSSISNRFTVGGKFELTLQGPTTTEPVFVGVKKDNEALKKHISSLIDNYNGFVKDAAGDKDVKFKSDKLKSEIVGIAKQYMSTMTDTGINLEADGTLSIDDELLTQAISGAESDISLAPVKQFSSALIDKAKEISVDPMKYVDRPVVNYKNPDNKDTSSPYITSEYSGMMFNNYC</sequence>
<dbReference type="eggNOG" id="COG1345">
    <property type="taxonomic scope" value="Bacteria"/>
</dbReference>
<evidence type="ECO:0000313" key="2">
    <source>
        <dbReference type="EMBL" id="ADL35037.1"/>
    </source>
</evidence>
<dbReference type="KEGG" id="bpb:bpr_I2304"/>
<keyword evidence="2" id="KW-0966">Cell projection</keyword>
<evidence type="ECO:0000259" key="1">
    <source>
        <dbReference type="Pfam" id="PF07195"/>
    </source>
</evidence>
<dbReference type="Proteomes" id="UP000001299">
    <property type="component" value="Chromosome 1"/>
</dbReference>
<proteinExistence type="predicted"/>
<organism evidence="2 3">
    <name type="scientific">Butyrivibrio proteoclasticus (strain ATCC 51982 / DSM 14932 / B316)</name>
    <name type="common">Clostridium proteoclasticum</name>
    <dbReference type="NCBI Taxonomy" id="515622"/>
    <lineage>
        <taxon>Bacteria</taxon>
        <taxon>Bacillati</taxon>
        <taxon>Bacillota</taxon>
        <taxon>Clostridia</taxon>
        <taxon>Lachnospirales</taxon>
        <taxon>Lachnospiraceae</taxon>
        <taxon>Butyrivibrio</taxon>
    </lineage>
</organism>
<dbReference type="InterPro" id="IPR040026">
    <property type="entry name" value="FliD"/>
</dbReference>
<keyword evidence="2" id="KW-0282">Flagellum</keyword>
<dbReference type="AlphaFoldDB" id="E0RYW5"/>
<dbReference type="InterPro" id="IPR010809">
    <property type="entry name" value="FliD_C"/>
</dbReference>
<name>E0RYW5_BUTPB</name>